<dbReference type="RefSeq" id="XP_022813638.1">
    <property type="nucleotide sequence ID" value="XM_022957177.1"/>
</dbReference>
<keyword evidence="3" id="KW-0732">Signal</keyword>
<dbReference type="EMBL" id="LK934641">
    <property type="protein sequence ID" value="CDU20007.1"/>
    <property type="molecule type" value="Genomic_DNA"/>
</dbReference>
<dbReference type="AlphaFoldDB" id="A0A077YB61"/>
<reference evidence="5" key="3">
    <citation type="submission" date="2014-05" db="EMBL/GenBank/DDBJ databases">
        <authorList>
            <person name="Aslett M.A."/>
            <person name="De Silva N."/>
        </authorList>
    </citation>
    <scope>NUCLEOTIDE SEQUENCE</scope>
    <source>
        <strain evidence="5">17X</strain>
    </source>
</reference>
<dbReference type="VEuPathDB" id="PlasmoDB:Py17XNL_001303244"/>
<sequence>MGNVIYICVFVFFVISLNCSNGYKRINKKPYFFVNLRNCNNHNNNNNNMFNNNMLNNEFFRTNRYATKIKNKLNNIKNIHVGELKIGKIYDIKDNNIYVKLKNDSEDTVIIKRENNYLLENELLYDYLLNKNLIDNKLYSKLIKKKSNETEEDEINKNNSNKTDDCIVLIKEINSTKKIIGELYTNEIRKRKEKIYDKLNELKNIEQRIFIKILKNVRNKYFIVLINDCIKGYLLYEENNNDPEYSNLLNSKETQLSDKKLSAYIIDANKKLEYVFLSLKKYPKEDLENKIQALQHNIIIENLFENNYFKGEISDFCNDGNNIIVKIFDNKKNDIKVKIKSHNIINTKNILRNFDYLKNKVINNEFLMRTNYSTQNYKNAEDKTINYNKTTTQREYYDDGNIANTNKNNMSPFTKKEYIDNFKKFKECYYGCSDADALKYINVDDYIYKKENVIYVRIINKTLDKNLYEGSMKNCDIIDHNIYELLKKISSKNNIITEYNEKLRYPSKVLGFFNNYVILSTKILNPDVGYKDKESDDISDNNEEKQINQINVSKHQDIKDIITVIEKRYIDYENLKIGDIFFCRFDSVKRRNIRNTFNLSNSEINKIFHSYFRNDKDFITQRRREKNVYPRFSTDSNLENIAIDSYTKLDGDVSDNLPIYDDNSLEEEEQENNYNEQDKKKNKIEKNLSQQNFEQIFFEKHNIYMMRTEIHEDTEYHLNKNKVDKNFKTLRHICDNYYSGINKAYSRYPSIREEYILRYLGKDDYKLYRKIVLEYFSSNENSYKELLQTDCEELASSIFDLIFEDPESLTIEIIRNYNKELFEKVEQLNIYELNFLLKDLIKLKNKLYIYSFAHDTKLGRMNLLLNNQKPIKKDHILNLKVDELIKQELLKKYNNIIYPIDYIKNLILKKKKEEYKRNSKMPLIYILADETINIYENSAKNVKPFTEKEIEAMKSHIMKKKKSLFAPSNDQDDDFRSSLFDPENSQIRHILHMIKEDLEKQKKKNKLEEVDREYEEEQKSYTDATDLYKTYPELEEMNKLAEDMFYMKLPFVE</sequence>
<evidence type="ECO:0000313" key="5">
    <source>
        <dbReference type="EMBL" id="VTZ80765.1"/>
    </source>
</evidence>
<feature type="chain" id="PRO_5014502008" evidence="3">
    <location>
        <begin position="23"/>
        <end position="1053"/>
    </location>
</feature>
<accession>A0A077YB61</accession>
<dbReference type="Proteomes" id="UP000072904">
    <property type="component" value="Chromosome 13"/>
</dbReference>
<protein>
    <submittedName>
        <fullName evidence="4">Uncharacterized protein</fullName>
    </submittedName>
</protein>
<reference evidence="6 7" key="1">
    <citation type="journal article" date="2014" name="BMC Biol.">
        <title>A comprehensive evaluation of rodent malaria parasite genomes and gene expression.</title>
        <authorList>
            <person name="Otto T.D."/>
            <person name="Bohme U."/>
            <person name="Jackson A.P."/>
            <person name="Hunt M."/>
            <person name="Franke-Fayard B."/>
            <person name="Hoeijmakers W.A."/>
            <person name="Religa A.A."/>
            <person name="Robertson L."/>
            <person name="Sanders M."/>
            <person name="Ogun S.A."/>
            <person name="Cunningham D."/>
            <person name="Erhart A."/>
            <person name="Billker O."/>
            <person name="Khan S.M."/>
            <person name="Stunnenberg H.G."/>
            <person name="Langhorne J."/>
            <person name="Holder A.A."/>
            <person name="Waters A.P."/>
            <person name="Newbold C.I."/>
            <person name="Pain A."/>
            <person name="Berriman M."/>
            <person name="Janse C.J."/>
        </authorList>
    </citation>
    <scope>NUCLEOTIDE SEQUENCE [LARGE SCALE GENOMIC DNA]</scope>
    <source>
        <strain evidence="5 6">17X</strain>
        <strain evidence="4 7">YM</strain>
    </source>
</reference>
<evidence type="ECO:0000313" key="4">
    <source>
        <dbReference type="EMBL" id="CDU20007.1"/>
    </source>
</evidence>
<dbReference type="VEuPathDB" id="PlasmoDB:PYYM_1335700"/>
<dbReference type="GeneID" id="3789134"/>
<evidence type="ECO:0000256" key="3">
    <source>
        <dbReference type="SAM" id="SignalP"/>
    </source>
</evidence>
<feature type="signal peptide" evidence="3">
    <location>
        <begin position="1"/>
        <end position="22"/>
    </location>
</feature>
<dbReference type="OMA" id="NVRNKYF"/>
<name>A0A077YB61_PLAYE</name>
<feature type="coiled-coil region" evidence="1">
    <location>
        <begin position="993"/>
        <end position="1027"/>
    </location>
</feature>
<evidence type="ECO:0000256" key="1">
    <source>
        <dbReference type="SAM" id="Coils"/>
    </source>
</evidence>
<dbReference type="EMBL" id="LM993667">
    <property type="protein sequence ID" value="VTZ80765.1"/>
    <property type="molecule type" value="Genomic_DNA"/>
</dbReference>
<keyword evidence="1" id="KW-0175">Coiled coil</keyword>
<dbReference type="OrthoDB" id="392019at2759"/>
<evidence type="ECO:0000313" key="6">
    <source>
        <dbReference type="Proteomes" id="UP000072874"/>
    </source>
</evidence>
<reference evidence="5" key="4">
    <citation type="submission" date="2019-05" db="EMBL/GenBank/DDBJ databases">
        <authorList>
            <consortium name="Pathogen Informatics"/>
        </authorList>
    </citation>
    <scope>NUCLEOTIDE SEQUENCE</scope>
    <source>
        <strain evidence="5">17X</strain>
    </source>
</reference>
<dbReference type="Proteomes" id="UP000072874">
    <property type="component" value="Chromosome 13"/>
</dbReference>
<evidence type="ECO:0000313" key="7">
    <source>
        <dbReference type="Proteomes" id="UP000072904"/>
    </source>
</evidence>
<reference evidence="4" key="2">
    <citation type="submission" date="2014-05" db="EMBL/GenBank/DDBJ databases">
        <authorList>
            <person name="Aslett A.Martin."/>
            <person name="De Silva Nishadi"/>
        </authorList>
    </citation>
    <scope>NUCLEOTIDE SEQUENCE</scope>
    <source>
        <strain evidence="4">YM</strain>
    </source>
</reference>
<organism evidence="4 7">
    <name type="scientific">Plasmodium yoelii</name>
    <dbReference type="NCBI Taxonomy" id="5861"/>
    <lineage>
        <taxon>Eukaryota</taxon>
        <taxon>Sar</taxon>
        <taxon>Alveolata</taxon>
        <taxon>Apicomplexa</taxon>
        <taxon>Aconoidasida</taxon>
        <taxon>Haemosporida</taxon>
        <taxon>Plasmodiidae</taxon>
        <taxon>Plasmodium</taxon>
        <taxon>Plasmodium (Vinckeia)</taxon>
    </lineage>
</organism>
<dbReference type="VEuPathDB" id="PlasmoDB:PY03616"/>
<feature type="region of interest" description="Disordered" evidence="2">
    <location>
        <begin position="654"/>
        <end position="682"/>
    </location>
</feature>
<gene>
    <name evidence="5" type="ORF">PY17X_1338700</name>
    <name evidence="4" type="ORF">PYYM_1335700</name>
</gene>
<dbReference type="KEGG" id="pyo:PY17X_1338700"/>
<proteinExistence type="predicted"/>
<dbReference type="VEuPathDB" id="PlasmoDB:PY17X_1338700"/>
<evidence type="ECO:0000256" key="2">
    <source>
        <dbReference type="SAM" id="MobiDB-lite"/>
    </source>
</evidence>